<dbReference type="Proteomes" id="UP001358586">
    <property type="component" value="Chromosome 3"/>
</dbReference>
<organism evidence="3 4">
    <name type="scientific">Gossypium arboreum</name>
    <name type="common">Tree cotton</name>
    <name type="synonym">Gossypium nanking</name>
    <dbReference type="NCBI Taxonomy" id="29729"/>
    <lineage>
        <taxon>Eukaryota</taxon>
        <taxon>Viridiplantae</taxon>
        <taxon>Streptophyta</taxon>
        <taxon>Embryophyta</taxon>
        <taxon>Tracheophyta</taxon>
        <taxon>Spermatophyta</taxon>
        <taxon>Magnoliopsida</taxon>
        <taxon>eudicotyledons</taxon>
        <taxon>Gunneridae</taxon>
        <taxon>Pentapetalae</taxon>
        <taxon>rosids</taxon>
        <taxon>malvids</taxon>
        <taxon>Malvales</taxon>
        <taxon>Malvaceae</taxon>
        <taxon>Malvoideae</taxon>
        <taxon>Gossypium</taxon>
    </lineage>
</organism>
<dbReference type="PANTHER" id="PTHR31286">
    <property type="entry name" value="GLYCINE-RICH CELL WALL STRUCTURAL PROTEIN 1.8-LIKE"/>
    <property type="match status" value="1"/>
</dbReference>
<keyword evidence="1" id="KW-0479">Metal-binding</keyword>
<accession>A0ABR0QJK4</accession>
<keyword evidence="1" id="KW-0863">Zinc-finger</keyword>
<gene>
    <name evidence="3" type="ORF">PVK06_008296</name>
</gene>
<dbReference type="InterPro" id="IPR040256">
    <property type="entry name" value="At4g02000-like"/>
</dbReference>
<dbReference type="EMBL" id="JARKNE010000003">
    <property type="protein sequence ID" value="KAK5839499.1"/>
    <property type="molecule type" value="Genomic_DNA"/>
</dbReference>
<reference evidence="3 4" key="1">
    <citation type="submission" date="2023-03" db="EMBL/GenBank/DDBJ databases">
        <title>WGS of Gossypium arboreum.</title>
        <authorList>
            <person name="Yu D."/>
        </authorList>
    </citation>
    <scope>NUCLEOTIDE SEQUENCE [LARGE SCALE GENOMIC DNA]</scope>
    <source>
        <tissue evidence="3">Leaf</tissue>
    </source>
</reference>
<feature type="domain" description="CCHC-type" evidence="2">
    <location>
        <begin position="93"/>
        <end position="106"/>
    </location>
</feature>
<evidence type="ECO:0000313" key="3">
    <source>
        <dbReference type="EMBL" id="KAK5839499.1"/>
    </source>
</evidence>
<dbReference type="InterPro" id="IPR001878">
    <property type="entry name" value="Znf_CCHC"/>
</dbReference>
<dbReference type="PANTHER" id="PTHR31286:SF178">
    <property type="entry name" value="DUF4283 DOMAIN-CONTAINING PROTEIN"/>
    <property type="match status" value="1"/>
</dbReference>
<evidence type="ECO:0000256" key="1">
    <source>
        <dbReference type="PROSITE-ProRule" id="PRU00047"/>
    </source>
</evidence>
<dbReference type="PROSITE" id="PS50158">
    <property type="entry name" value="ZF_CCHC"/>
    <property type="match status" value="1"/>
</dbReference>
<dbReference type="InterPro" id="IPR025836">
    <property type="entry name" value="Zn_knuckle_CX2CX4HX4C"/>
</dbReference>
<dbReference type="Pfam" id="PF14392">
    <property type="entry name" value="zf-CCHC_4"/>
    <property type="match status" value="1"/>
</dbReference>
<sequence>MDDYEFNITPFWMKSYNIPFEQMDRQVAIDVGKGIREVVAIDWHNRDGGWTEYIRIRVKIDELRSLRRVVHLVGSEGTETVCTIKYERLPTFCYICGLIGHITQKCNRKEEHLEMNNLNFQYGRWFRPQLGGPTYNTPYPYSMSE</sequence>
<keyword evidence="1" id="KW-0862">Zinc</keyword>
<evidence type="ECO:0000259" key="2">
    <source>
        <dbReference type="PROSITE" id="PS50158"/>
    </source>
</evidence>
<keyword evidence="4" id="KW-1185">Reference proteome</keyword>
<name>A0ABR0QJK4_GOSAR</name>
<comment type="caution">
    <text evidence="3">The sequence shown here is derived from an EMBL/GenBank/DDBJ whole genome shotgun (WGS) entry which is preliminary data.</text>
</comment>
<protein>
    <recommendedName>
        <fullName evidence="2">CCHC-type domain-containing protein</fullName>
    </recommendedName>
</protein>
<evidence type="ECO:0000313" key="4">
    <source>
        <dbReference type="Proteomes" id="UP001358586"/>
    </source>
</evidence>
<proteinExistence type="predicted"/>